<reference evidence="7 9" key="1">
    <citation type="journal article" date="2014" name="Genome Announc.">
        <title>Draft Genome Sequence of the Sulfolobales Archaeon AZ1, Obtained through Metagenomic Analysis of a Mexican Hot Spring.</title>
        <authorList>
            <person name="Servin-Garciduenas L.E."/>
            <person name="Martinez-Romero E."/>
        </authorList>
    </citation>
    <scope>NUCLEOTIDE SEQUENCE [LARGE SCALE GENOMIC DNA]</scope>
    <source>
        <strain evidence="7">AZ1-illumnia</strain>
    </source>
</reference>
<dbReference type="PANTHER" id="PTHR35330">
    <property type="entry name" value="SIROHEME BIOSYNTHESIS PROTEIN MET8"/>
    <property type="match status" value="1"/>
</dbReference>
<organism evidence="7 9">
    <name type="scientific">Candidatus Aramenus sulfurataquae</name>
    <dbReference type="NCBI Taxonomy" id="1326980"/>
    <lineage>
        <taxon>Archaea</taxon>
        <taxon>Thermoproteota</taxon>
        <taxon>Thermoprotei</taxon>
        <taxon>Sulfolobales</taxon>
        <taxon>Sulfolobaceae</taxon>
        <taxon>Candidatus Aramenus</taxon>
    </lineage>
</organism>
<evidence type="ECO:0000256" key="4">
    <source>
        <dbReference type="ARBA" id="ARBA00023027"/>
    </source>
</evidence>
<comment type="pathway">
    <text evidence="1">Porphyrin-containing compound metabolism; siroheme biosynthesis; sirohydrochlorin from precorrin-2: step 1/1.</text>
</comment>
<evidence type="ECO:0000313" key="9">
    <source>
        <dbReference type="Proteomes" id="UP000054284"/>
    </source>
</evidence>
<dbReference type="UniPathway" id="UPA00262">
    <property type="reaction ID" value="UER00222"/>
</dbReference>
<evidence type="ECO:0000256" key="1">
    <source>
        <dbReference type="ARBA" id="ARBA00005010"/>
    </source>
</evidence>
<dbReference type="InterPro" id="IPR006367">
    <property type="entry name" value="Sirohaem_synthase_N"/>
</dbReference>
<evidence type="ECO:0000313" key="7">
    <source>
        <dbReference type="EMBL" id="EWG07378.1"/>
    </source>
</evidence>
<dbReference type="EMBL" id="ASRH01000004">
    <property type="protein sequence ID" value="EWG07378.1"/>
    <property type="molecule type" value="Genomic_DNA"/>
</dbReference>
<comment type="caution">
    <text evidence="7">The sequence shown here is derived from an EMBL/GenBank/DDBJ whole genome shotgun (WGS) entry which is preliminary data.</text>
</comment>
<keyword evidence="4" id="KW-0520">NAD</keyword>
<dbReference type="PANTHER" id="PTHR35330:SF1">
    <property type="entry name" value="SIROHEME BIOSYNTHESIS PROTEIN MET8"/>
    <property type="match status" value="1"/>
</dbReference>
<comment type="catalytic activity">
    <reaction evidence="6">
        <text>precorrin-2 + NAD(+) = sirohydrochlorin + NADH + 2 H(+)</text>
        <dbReference type="Rhea" id="RHEA:15613"/>
        <dbReference type="ChEBI" id="CHEBI:15378"/>
        <dbReference type="ChEBI" id="CHEBI:57540"/>
        <dbReference type="ChEBI" id="CHEBI:57945"/>
        <dbReference type="ChEBI" id="CHEBI:58351"/>
        <dbReference type="ChEBI" id="CHEBI:58827"/>
        <dbReference type="EC" id="1.3.1.76"/>
    </reaction>
</comment>
<dbReference type="EMBL" id="JZWS01000069">
    <property type="protein sequence ID" value="KJR78647.1"/>
    <property type="molecule type" value="Genomic_DNA"/>
</dbReference>
<dbReference type="GO" id="GO:0043115">
    <property type="term" value="F:precorrin-2 dehydrogenase activity"/>
    <property type="evidence" value="ECO:0007669"/>
    <property type="project" value="UniProtKB-EC"/>
</dbReference>
<evidence type="ECO:0000256" key="2">
    <source>
        <dbReference type="ARBA" id="ARBA00012400"/>
    </source>
</evidence>
<dbReference type="InterPro" id="IPR036291">
    <property type="entry name" value="NAD(P)-bd_dom_sf"/>
</dbReference>
<dbReference type="GO" id="GO:0019354">
    <property type="term" value="P:siroheme biosynthetic process"/>
    <property type="evidence" value="ECO:0007669"/>
    <property type="project" value="UniProtKB-UniPathway"/>
</dbReference>
<dbReference type="InterPro" id="IPR028161">
    <property type="entry name" value="Met8-like"/>
</dbReference>
<dbReference type="SUPFAM" id="SSF75615">
    <property type="entry name" value="Siroheme synthase middle domains-like"/>
    <property type="match status" value="1"/>
</dbReference>
<dbReference type="PATRIC" id="fig|1326980.6.peg.1047"/>
<dbReference type="NCBIfam" id="TIGR01470">
    <property type="entry name" value="cysG_Nterm"/>
    <property type="match status" value="1"/>
</dbReference>
<dbReference type="GO" id="GO:0004325">
    <property type="term" value="F:ferrochelatase activity"/>
    <property type="evidence" value="ECO:0007669"/>
    <property type="project" value="InterPro"/>
</dbReference>
<keyword evidence="3" id="KW-0560">Oxidoreductase</keyword>
<dbReference type="Pfam" id="PF13241">
    <property type="entry name" value="NAD_binding_7"/>
    <property type="match status" value="1"/>
</dbReference>
<accession>W7KMC7</accession>
<evidence type="ECO:0000256" key="5">
    <source>
        <dbReference type="ARBA" id="ARBA00023244"/>
    </source>
</evidence>
<dbReference type="Gene3D" id="3.40.50.720">
    <property type="entry name" value="NAD(P)-binding Rossmann-like Domain"/>
    <property type="match status" value="1"/>
</dbReference>
<sequence length="217" mass="24900">MSLHYFPVFLNLSDLKVLVIGGGFVGTKRALKLSAYTPNVTVFSLEFSRELKESNLKLIKGDARDIKEDFLRQFDVIFLATGDPQLNRSICLMAKKLGKLCNDPNDPEISSFIMPIFYEDEDIGIAVTTYGKSSTVSKYVMEKIMENVLNDPTIKTYVELMYEIKQELKKKINDAAVRYTLYHEIFNDEKFENFIKNKDILNARSRAEEIVNERAGK</sequence>
<keyword evidence="9" id="KW-1185">Reference proteome</keyword>
<name>W7KMC7_9CREN</name>
<evidence type="ECO:0000256" key="3">
    <source>
        <dbReference type="ARBA" id="ARBA00023002"/>
    </source>
</evidence>
<keyword evidence="5" id="KW-0627">Porphyrin biosynthesis</keyword>
<evidence type="ECO:0000313" key="8">
    <source>
        <dbReference type="EMBL" id="KJR78647.1"/>
    </source>
</evidence>
<gene>
    <name evidence="7" type="ORF">ASUL_05281</name>
    <name evidence="8" type="ORF">TQ35_06175</name>
</gene>
<reference evidence="8" key="2">
    <citation type="submission" date="2015-03" db="EMBL/GenBank/DDBJ databases">
        <title>Metagenome Sequencing of an Archaeal-Dominated Microbial Community from a Hot Spring at the Los Azufres Geothermal Field, Mexico.</title>
        <authorList>
            <person name="Servin-Garciduenas L.E."/>
            <person name="Martinez-Romero E."/>
        </authorList>
    </citation>
    <scope>NUCLEOTIDE SEQUENCE [LARGE SCALE GENOMIC DNA]</scope>
    <source>
        <strain evidence="8">AZ1-454</strain>
    </source>
</reference>
<dbReference type="SUPFAM" id="SSF51735">
    <property type="entry name" value="NAD(P)-binding Rossmann-fold domains"/>
    <property type="match status" value="1"/>
</dbReference>
<evidence type="ECO:0000256" key="6">
    <source>
        <dbReference type="ARBA" id="ARBA00047561"/>
    </source>
</evidence>
<proteinExistence type="predicted"/>
<dbReference type="AlphaFoldDB" id="W7KMC7"/>
<dbReference type="EC" id="1.3.1.76" evidence="2"/>
<dbReference type="Proteomes" id="UP000054284">
    <property type="component" value="Unassembled WGS sequence"/>
</dbReference>
<protein>
    <recommendedName>
        <fullName evidence="2">precorrin-2 dehydrogenase</fullName>
        <ecNumber evidence="2">1.3.1.76</ecNumber>
    </recommendedName>
</protein>